<dbReference type="STRING" id="1430440.MGMSRv2__3052"/>
<dbReference type="Proteomes" id="UP000018922">
    <property type="component" value="Chromosome I"/>
</dbReference>
<dbReference type="KEGG" id="mgy:MGMSRv2__3052"/>
<name>V6F4H4_MAGGM</name>
<dbReference type="InterPro" id="IPR046734">
    <property type="entry name" value="DUF6626"/>
</dbReference>
<gene>
    <name evidence="1" type="ordered locus">MGMSRv2__3052</name>
</gene>
<keyword evidence="2" id="KW-1185">Reference proteome</keyword>
<dbReference type="HOGENOM" id="CLU_2233259_0_0_5"/>
<protein>
    <submittedName>
        <fullName evidence="1">Uncharacterized protein</fullName>
    </submittedName>
</protein>
<dbReference type="Pfam" id="PF20331">
    <property type="entry name" value="DUF6626"/>
    <property type="match status" value="1"/>
</dbReference>
<reference evidence="1 2" key="1">
    <citation type="journal article" date="2014" name="Genome Announc.">
        <title>Complete genome sequence of Magnetospirillum gryphiswaldense MSR-1.</title>
        <authorList>
            <person name="Wang X."/>
            <person name="Wang Q."/>
            <person name="Zhang W."/>
            <person name="Wang Y."/>
            <person name="Li L."/>
            <person name="Wen T."/>
            <person name="Zhang T."/>
            <person name="Zhang Y."/>
            <person name="Xu J."/>
            <person name="Hu J."/>
            <person name="Li S."/>
            <person name="Liu L."/>
            <person name="Liu J."/>
            <person name="Jiang W."/>
            <person name="Tian J."/>
            <person name="Li Y."/>
            <person name="Schuler D."/>
            <person name="Wang L."/>
            <person name="Li J."/>
        </authorList>
    </citation>
    <scope>NUCLEOTIDE SEQUENCE [LARGE SCALE GENOMIC DNA]</scope>
    <source>
        <strain evidence="2">DSM 6361 / JCM 21280 / NBRC 15271 / MSR-1</strain>
    </source>
</reference>
<evidence type="ECO:0000313" key="2">
    <source>
        <dbReference type="Proteomes" id="UP000018922"/>
    </source>
</evidence>
<sequence>MSRTDQYCDKLKDAGLVQSEADLGRLMGMGPSYVSCQKAKGNEPSVEAMATLAFNLDAELQELEDTIRHGTDLTADRLVAASIIYEVKNEIFARLKAKCRGGRHV</sequence>
<dbReference type="AlphaFoldDB" id="V6F4H4"/>
<organism evidence="1 2">
    <name type="scientific">Magnetospirillum gryphiswaldense (strain DSM 6361 / JCM 21280 / NBRC 15271 / MSR-1)</name>
    <dbReference type="NCBI Taxonomy" id="431944"/>
    <lineage>
        <taxon>Bacteria</taxon>
        <taxon>Pseudomonadati</taxon>
        <taxon>Pseudomonadota</taxon>
        <taxon>Alphaproteobacteria</taxon>
        <taxon>Rhodospirillales</taxon>
        <taxon>Rhodospirillaceae</taxon>
        <taxon>Magnetospirillum</taxon>
    </lineage>
</organism>
<evidence type="ECO:0000313" key="1">
    <source>
        <dbReference type="EMBL" id="CDL00267.1"/>
    </source>
</evidence>
<proteinExistence type="predicted"/>
<dbReference type="EMBL" id="HG794546">
    <property type="protein sequence ID" value="CDL00267.1"/>
    <property type="molecule type" value="Genomic_DNA"/>
</dbReference>
<accession>V6F4H4</accession>